<accession>A0A0G4ES68</accession>
<evidence type="ECO:0000256" key="1">
    <source>
        <dbReference type="SAM" id="MobiDB-lite"/>
    </source>
</evidence>
<feature type="region of interest" description="Disordered" evidence="1">
    <location>
        <begin position="188"/>
        <end position="244"/>
    </location>
</feature>
<reference evidence="2 3" key="1">
    <citation type="submission" date="2014-11" db="EMBL/GenBank/DDBJ databases">
        <authorList>
            <person name="Zhu J."/>
            <person name="Qi W."/>
            <person name="Song R."/>
        </authorList>
    </citation>
    <scope>NUCLEOTIDE SEQUENCE [LARGE SCALE GENOMIC DNA]</scope>
</reference>
<gene>
    <name evidence="2" type="ORF">Vbra_12780</name>
</gene>
<keyword evidence="3" id="KW-1185">Reference proteome</keyword>
<dbReference type="AlphaFoldDB" id="A0A0G4ES68"/>
<protein>
    <submittedName>
        <fullName evidence="2">Uncharacterized protein</fullName>
    </submittedName>
</protein>
<feature type="compositionally biased region" description="Low complexity" evidence="1">
    <location>
        <begin position="197"/>
        <end position="212"/>
    </location>
</feature>
<dbReference type="EMBL" id="CDMY01000295">
    <property type="protein sequence ID" value="CEM00510.1"/>
    <property type="molecule type" value="Genomic_DNA"/>
</dbReference>
<dbReference type="InParanoid" id="A0A0G4ES68"/>
<dbReference type="VEuPathDB" id="CryptoDB:Vbra_12780"/>
<feature type="region of interest" description="Disordered" evidence="1">
    <location>
        <begin position="30"/>
        <end position="59"/>
    </location>
</feature>
<feature type="compositionally biased region" description="Low complexity" evidence="1">
    <location>
        <begin position="36"/>
        <end position="51"/>
    </location>
</feature>
<name>A0A0G4ES68_VITBC</name>
<dbReference type="Proteomes" id="UP000041254">
    <property type="component" value="Unassembled WGS sequence"/>
</dbReference>
<organism evidence="2 3">
    <name type="scientific">Vitrella brassicaformis (strain CCMP3155)</name>
    <dbReference type="NCBI Taxonomy" id="1169540"/>
    <lineage>
        <taxon>Eukaryota</taxon>
        <taxon>Sar</taxon>
        <taxon>Alveolata</taxon>
        <taxon>Colpodellida</taxon>
        <taxon>Vitrellaceae</taxon>
        <taxon>Vitrella</taxon>
    </lineage>
</organism>
<evidence type="ECO:0000313" key="2">
    <source>
        <dbReference type="EMBL" id="CEM00510.1"/>
    </source>
</evidence>
<evidence type="ECO:0000313" key="3">
    <source>
        <dbReference type="Proteomes" id="UP000041254"/>
    </source>
</evidence>
<proteinExistence type="predicted"/>
<sequence>MSFRRRWGTLMGVTPFSRLFAIFASSEPKTQREGSAKMASGAASSANSSSGDPLDPCRPQDLVALSSSATHDAMTVSESLGEDLQPTELKAAQPALLTRKQGDECDFALCLEDGCPEKKCDIPPLPDKGLAGRVLRWLERRPALQKWQMDTQGHQLETNLYIAQLEKRIQAQDHDLAANQGEIDRLKGLLESPPPLSVSGDSLDDASSAGRSTRASHGNNSDTHKNADDEDENEQGGGSLWSGMQMWTTEDVGMLAMTFMGKRNKK</sequence>